<reference evidence="7" key="1">
    <citation type="submission" date="2006-01" db="EMBL/GenBank/DDBJ databases">
        <title>uncultured crenarchaeote 31-F-01.</title>
        <authorList>
            <person name="Nunoura T."/>
            <person name="Takami H."/>
            <person name="Oida H."/>
            <person name="Nishi S."/>
            <person name="Shimamura S."/>
            <person name="Takai K."/>
            <person name="Ishino Y."/>
            <person name="Horikoshi K."/>
        </authorList>
    </citation>
    <scope>NUCLEOTIDE SEQUENCE</scope>
</reference>
<dbReference type="PROSITE" id="PS51012">
    <property type="entry name" value="ABC_TM2"/>
    <property type="match status" value="1"/>
</dbReference>
<dbReference type="EMBL" id="AB246700">
    <property type="protein sequence ID" value="BAE95238.1"/>
    <property type="molecule type" value="Genomic_DNA"/>
</dbReference>
<dbReference type="InterPro" id="IPR000412">
    <property type="entry name" value="ABC_2_transport"/>
</dbReference>
<evidence type="ECO:0000256" key="5">
    <source>
        <dbReference type="SAM" id="Phobius"/>
    </source>
</evidence>
<keyword evidence="3 5" id="KW-1133">Transmembrane helix</keyword>
<feature type="transmembrane region" description="Helical" evidence="5">
    <location>
        <begin position="242"/>
        <end position="264"/>
    </location>
</feature>
<dbReference type="Pfam" id="PF01061">
    <property type="entry name" value="ABC2_membrane"/>
    <property type="match status" value="1"/>
</dbReference>
<dbReference type="PIRSF" id="PIRSF006648">
    <property type="entry name" value="DrrB"/>
    <property type="match status" value="1"/>
</dbReference>
<feature type="domain" description="ABC transmembrane type-2" evidence="6">
    <location>
        <begin position="38"/>
        <end position="267"/>
    </location>
</feature>
<proteinExistence type="predicted"/>
<evidence type="ECO:0000259" key="6">
    <source>
        <dbReference type="PROSITE" id="PS51012"/>
    </source>
</evidence>
<evidence type="ECO:0000256" key="1">
    <source>
        <dbReference type="ARBA" id="ARBA00004141"/>
    </source>
</evidence>
<evidence type="ECO:0000256" key="4">
    <source>
        <dbReference type="ARBA" id="ARBA00023136"/>
    </source>
</evidence>
<dbReference type="PANTHER" id="PTHR43027:SF1">
    <property type="entry name" value="DOXORUBICIN RESISTANCE ABC TRANSPORTER PERMEASE PROTEIN DRRC-RELATED"/>
    <property type="match status" value="1"/>
</dbReference>
<organism evidence="7">
    <name type="scientific">uncultured Candidatus Nitrosocaldus sp</name>
    <dbReference type="NCBI Taxonomy" id="766501"/>
    <lineage>
        <taxon>Archaea</taxon>
        <taxon>Nitrososphaerota</taxon>
        <taxon>Nitrososphaeria</taxon>
        <taxon>Candidatus Nitrosocaldales</taxon>
        <taxon>Candidatus Nitrosocaldaceae</taxon>
        <taxon>Candidatus Nitrosocaldus</taxon>
        <taxon>environmental samples</taxon>
    </lineage>
</organism>
<dbReference type="GO" id="GO:0140359">
    <property type="term" value="F:ABC-type transporter activity"/>
    <property type="evidence" value="ECO:0007669"/>
    <property type="project" value="InterPro"/>
</dbReference>
<dbReference type="PANTHER" id="PTHR43027">
    <property type="entry name" value="DOXORUBICIN RESISTANCE ABC TRANSPORTER PERMEASE PROTEIN DRRC-RELATED"/>
    <property type="match status" value="1"/>
</dbReference>
<sequence>MSTTRNDHISKDDDLILNLKVVYARAYVRLKGLLREPHWSIAEVTIPLLSLAAYVYMYTMLDAPAEYMAFVVVGGSMLAFWSNVLWGMSAQLYWEKETGMLQHYMLSPASRMAVLLGMAVGGVLNTTLRSISILLVGTLLFPIEYNLVDVNALLIVFLLTITALYGMGMLFASLFLLYGREATHIADLLQEPIYLFSGIYYPVLSSQVFSHAVKLVASMIPLTFGIDAIRLLLIMGKGIEDVTLHIVGLSLLVAILLPLAYIALRRMEETSKRHGRLTLRWQ</sequence>
<evidence type="ECO:0000256" key="2">
    <source>
        <dbReference type="ARBA" id="ARBA00022692"/>
    </source>
</evidence>
<feature type="transmembrane region" description="Helical" evidence="5">
    <location>
        <begin position="114"/>
        <end position="141"/>
    </location>
</feature>
<dbReference type="InterPro" id="IPR047817">
    <property type="entry name" value="ABC2_TM_bact-type"/>
</dbReference>
<name>Q1ER88_9ARCH</name>
<comment type="subcellular location">
    <subcellularLocation>
        <location evidence="1">Membrane</location>
        <topology evidence="1">Multi-pass membrane protein</topology>
    </subcellularLocation>
</comment>
<feature type="transmembrane region" description="Helical" evidence="5">
    <location>
        <begin position="67"/>
        <end position="94"/>
    </location>
</feature>
<dbReference type="InterPro" id="IPR013525">
    <property type="entry name" value="ABC2_TM"/>
</dbReference>
<protein>
    <submittedName>
        <fullName evidence="7">Hypothetical conserved protein</fullName>
    </submittedName>
</protein>
<feature type="transmembrane region" description="Helical" evidence="5">
    <location>
        <begin position="39"/>
        <end position="61"/>
    </location>
</feature>
<dbReference type="InterPro" id="IPR052902">
    <property type="entry name" value="ABC-2_transporter"/>
</dbReference>
<gene>
    <name evidence="7" type="primary">HGP-38</name>
</gene>
<dbReference type="AlphaFoldDB" id="Q1ER88"/>
<evidence type="ECO:0000313" key="7">
    <source>
        <dbReference type="EMBL" id="BAE95238.1"/>
    </source>
</evidence>
<accession>Q1ER88</accession>
<keyword evidence="4 5" id="KW-0472">Membrane</keyword>
<feature type="transmembrane region" description="Helical" evidence="5">
    <location>
        <begin position="153"/>
        <end position="178"/>
    </location>
</feature>
<keyword evidence="2 5" id="KW-0812">Transmembrane</keyword>
<evidence type="ECO:0000256" key="3">
    <source>
        <dbReference type="ARBA" id="ARBA00022989"/>
    </source>
</evidence>
<dbReference type="GO" id="GO:0043190">
    <property type="term" value="C:ATP-binding cassette (ABC) transporter complex"/>
    <property type="evidence" value="ECO:0007669"/>
    <property type="project" value="InterPro"/>
</dbReference>